<comment type="subcellular location">
    <subcellularLocation>
        <location evidence="1 8">Nucleus</location>
    </subcellularLocation>
</comment>
<dbReference type="GO" id="GO:0071006">
    <property type="term" value="C:U2-type catalytic step 1 spliceosome"/>
    <property type="evidence" value="ECO:0007669"/>
    <property type="project" value="UniProtKB-UniRule"/>
</dbReference>
<feature type="binding site" evidence="8">
    <location>
        <position position="80"/>
    </location>
    <ligand>
        <name>Zn(2+)</name>
        <dbReference type="ChEBI" id="CHEBI:29105"/>
    </ligand>
</feature>
<reference evidence="10" key="1">
    <citation type="submission" date="2014-07" db="EMBL/GenBank/DDBJ databases">
        <title>Identification of a novel salt tolerance gene in wild soybean by whole-genome sequencing.</title>
        <authorList>
            <person name="Lam H.-M."/>
            <person name="Qi X."/>
            <person name="Li M.-W."/>
            <person name="Liu X."/>
            <person name="Xie M."/>
            <person name="Ni M."/>
            <person name="Xu X."/>
        </authorList>
    </citation>
    <scope>NUCLEOTIDE SEQUENCE [LARGE SCALE GENOMIC DNA]</scope>
    <source>
        <tissue evidence="10">Root</tissue>
    </source>
</reference>
<proteinExistence type="inferred from homology"/>
<evidence type="ECO:0000313" key="10">
    <source>
        <dbReference type="EMBL" id="KHN29851.1"/>
    </source>
</evidence>
<dbReference type="EMBL" id="KN652079">
    <property type="protein sequence ID" value="KHN29851.1"/>
    <property type="molecule type" value="Genomic_DNA"/>
</dbReference>
<keyword evidence="5 8" id="KW-0862">Zinc</keyword>
<sequence length="272" mass="30925">MGERKVLNKYYPPDFDPSKLPRARRPKNQQIKVRMMLPMSIRCNTCGNYIYKGTKFNSRKEDVIGETYLGIQIFRFYFKCTKCSAEVTMKTDPQNSDYIVESGATRNFEPWRAEDEEADKTKEKRDAEEMGDAMKSLENRTLDSKREMDILAALDEMKSMKSRHATVTVDEMLEALQRTAADKRQKISEDCPSKPTDTLTKASLDDSGKQENSRSGGKLNSLVRISVIKKPVTSDVKSPAEPEQKKQEKDNETNTASGLLSLCQNYGSDDED</sequence>
<gene>
    <name evidence="10" type="ORF">glysoja_034095</name>
</gene>
<dbReference type="InterPro" id="IPR007590">
    <property type="entry name" value="Saf4/Yju2"/>
</dbReference>
<feature type="binding site" evidence="8">
    <location>
        <position position="43"/>
    </location>
    <ligand>
        <name>Zn(2+)</name>
        <dbReference type="ChEBI" id="CHEBI:29105"/>
    </ligand>
</feature>
<dbReference type="GO" id="GO:0046872">
    <property type="term" value="F:metal ion binding"/>
    <property type="evidence" value="ECO:0007669"/>
    <property type="project" value="UniProtKB-KW"/>
</dbReference>
<evidence type="ECO:0000256" key="8">
    <source>
        <dbReference type="HAMAP-Rule" id="MF_03226"/>
    </source>
</evidence>
<dbReference type="AlphaFoldDB" id="A0A0B2R669"/>
<evidence type="ECO:0000256" key="3">
    <source>
        <dbReference type="ARBA" id="ARBA00022723"/>
    </source>
</evidence>
<feature type="compositionally biased region" description="Basic and acidic residues" evidence="9">
    <location>
        <begin position="180"/>
        <end position="192"/>
    </location>
</feature>
<dbReference type="InterPro" id="IPR043701">
    <property type="entry name" value="Yju2"/>
</dbReference>
<dbReference type="Proteomes" id="UP000053555">
    <property type="component" value="Unassembled WGS sequence"/>
</dbReference>
<feature type="compositionally biased region" description="Basic and acidic residues" evidence="9">
    <location>
        <begin position="112"/>
        <end position="128"/>
    </location>
</feature>
<name>A0A0B2R669_GLYSO</name>
<feature type="region of interest" description="Disordered" evidence="9">
    <location>
        <begin position="112"/>
        <end position="141"/>
    </location>
</feature>
<comment type="similarity">
    <text evidence="8">Belongs to the CWC16 family. YJU2 subfamily.</text>
</comment>
<comment type="function">
    <text evidence="8">Part of the spliceosome which catalyzes two sequential transesterification reactions, first the excision of the non-coding intron from pre-mRNA and then the ligation of the coding exons to form the mature mRNA. Plays a role in stabilizing the structure of the spliceosome catalytic core and docking of the branch helix into the active site, producing 5'-exon and lariat intron-3'-intermediates.</text>
</comment>
<feature type="binding site" evidence="8">
    <location>
        <position position="83"/>
    </location>
    <ligand>
        <name>Zn(2+)</name>
        <dbReference type="ChEBI" id="CHEBI:29105"/>
    </ligand>
</feature>
<dbReference type="Pfam" id="PF04502">
    <property type="entry name" value="Saf4_Yju2"/>
    <property type="match status" value="1"/>
</dbReference>
<feature type="compositionally biased region" description="Basic and acidic residues" evidence="9">
    <location>
        <begin position="238"/>
        <end position="252"/>
    </location>
</feature>
<evidence type="ECO:0000256" key="9">
    <source>
        <dbReference type="SAM" id="MobiDB-lite"/>
    </source>
</evidence>
<keyword evidence="7 8" id="KW-0539">Nucleus</keyword>
<dbReference type="GO" id="GO:0000349">
    <property type="term" value="P:generation of catalytic spliceosome for first transesterification step"/>
    <property type="evidence" value="ECO:0007669"/>
    <property type="project" value="UniProtKB-UniRule"/>
</dbReference>
<feature type="binding site" evidence="8">
    <location>
        <position position="46"/>
    </location>
    <ligand>
        <name>Zn(2+)</name>
        <dbReference type="ChEBI" id="CHEBI:29105"/>
    </ligand>
</feature>
<evidence type="ECO:0000256" key="5">
    <source>
        <dbReference type="ARBA" id="ARBA00022833"/>
    </source>
</evidence>
<keyword evidence="3 8" id="KW-0479">Metal-binding</keyword>
<feature type="compositionally biased region" description="Polar residues" evidence="9">
    <location>
        <begin position="253"/>
        <end position="272"/>
    </location>
</feature>
<comment type="subunit">
    <text evidence="8">Component of the spliceosome. Present in the activated B complex, the catalytically activated B* complex which catalyzes the branching, the catalytic step 1 C complex catalyzing the exon ligation, and the postcatalytic P complex containing the ligated exons (mRNA) and the excised lariat intron.</text>
</comment>
<accession>A0A0B2R669</accession>
<organism evidence="10">
    <name type="scientific">Glycine soja</name>
    <name type="common">Wild soybean</name>
    <dbReference type="NCBI Taxonomy" id="3848"/>
    <lineage>
        <taxon>Eukaryota</taxon>
        <taxon>Viridiplantae</taxon>
        <taxon>Streptophyta</taxon>
        <taxon>Embryophyta</taxon>
        <taxon>Tracheophyta</taxon>
        <taxon>Spermatophyta</taxon>
        <taxon>Magnoliopsida</taxon>
        <taxon>eudicotyledons</taxon>
        <taxon>Gunneridae</taxon>
        <taxon>Pentapetalae</taxon>
        <taxon>rosids</taxon>
        <taxon>fabids</taxon>
        <taxon>Fabales</taxon>
        <taxon>Fabaceae</taxon>
        <taxon>Papilionoideae</taxon>
        <taxon>50 kb inversion clade</taxon>
        <taxon>NPAAA clade</taxon>
        <taxon>indigoferoid/millettioid clade</taxon>
        <taxon>Phaseoleae</taxon>
        <taxon>Glycine</taxon>
        <taxon>Glycine subgen. Soja</taxon>
    </lineage>
</organism>
<feature type="compositionally biased region" description="Basic and acidic residues" evidence="9">
    <location>
        <begin position="203"/>
        <end position="212"/>
    </location>
</feature>
<evidence type="ECO:0000256" key="2">
    <source>
        <dbReference type="ARBA" id="ARBA00022664"/>
    </source>
</evidence>
<feature type="region of interest" description="Disordered" evidence="9">
    <location>
        <begin position="180"/>
        <end position="272"/>
    </location>
</feature>
<protein>
    <recommendedName>
        <fullName evidence="8">Splicing factor YJU2</fullName>
    </recommendedName>
</protein>
<keyword evidence="2" id="KW-0507">mRNA processing</keyword>
<evidence type="ECO:0000256" key="7">
    <source>
        <dbReference type="ARBA" id="ARBA00023242"/>
    </source>
</evidence>
<dbReference type="PANTHER" id="PTHR12111:SF1">
    <property type="entry name" value="SPLICING FACTOR YJU2"/>
    <property type="match status" value="1"/>
</dbReference>
<keyword evidence="6" id="KW-0508">mRNA splicing</keyword>
<dbReference type="PANTHER" id="PTHR12111">
    <property type="entry name" value="SPLICING FACTOR YJU2"/>
    <property type="match status" value="1"/>
</dbReference>
<keyword evidence="4 8" id="KW-0747">Spliceosome</keyword>
<dbReference type="HAMAP" id="MF_03226">
    <property type="entry name" value="YJU2"/>
    <property type="match status" value="1"/>
</dbReference>
<evidence type="ECO:0000256" key="4">
    <source>
        <dbReference type="ARBA" id="ARBA00022728"/>
    </source>
</evidence>
<evidence type="ECO:0000256" key="6">
    <source>
        <dbReference type="ARBA" id="ARBA00023187"/>
    </source>
</evidence>
<evidence type="ECO:0000256" key="1">
    <source>
        <dbReference type="ARBA" id="ARBA00004123"/>
    </source>
</evidence>